<gene>
    <name evidence="3" type="primary">Acey_s0336.g2877</name>
    <name evidence="3" type="ORF">Y032_0336g2877</name>
</gene>
<dbReference type="InterPro" id="IPR036322">
    <property type="entry name" value="WD40_repeat_dom_sf"/>
</dbReference>
<keyword evidence="1" id="KW-0853">WD repeat</keyword>
<dbReference type="SMART" id="SM00320">
    <property type="entry name" value="WD40"/>
    <property type="match status" value="1"/>
</dbReference>
<feature type="region of interest" description="Disordered" evidence="2">
    <location>
        <begin position="93"/>
        <end position="126"/>
    </location>
</feature>
<comment type="caution">
    <text evidence="3">The sequence shown here is derived from an EMBL/GenBank/DDBJ whole genome shotgun (WGS) entry which is preliminary data.</text>
</comment>
<dbReference type="STRING" id="53326.A0A016RZG4"/>
<dbReference type="InterPro" id="IPR015943">
    <property type="entry name" value="WD40/YVTN_repeat-like_dom_sf"/>
</dbReference>
<evidence type="ECO:0000313" key="4">
    <source>
        <dbReference type="Proteomes" id="UP000024635"/>
    </source>
</evidence>
<organism evidence="3 4">
    <name type="scientific">Ancylostoma ceylanicum</name>
    <dbReference type="NCBI Taxonomy" id="53326"/>
    <lineage>
        <taxon>Eukaryota</taxon>
        <taxon>Metazoa</taxon>
        <taxon>Ecdysozoa</taxon>
        <taxon>Nematoda</taxon>
        <taxon>Chromadorea</taxon>
        <taxon>Rhabditida</taxon>
        <taxon>Rhabditina</taxon>
        <taxon>Rhabditomorpha</taxon>
        <taxon>Strongyloidea</taxon>
        <taxon>Ancylostomatidae</taxon>
        <taxon>Ancylostomatinae</taxon>
        <taxon>Ancylostoma</taxon>
    </lineage>
</organism>
<dbReference type="EMBL" id="JARK01001672">
    <property type="protein sequence ID" value="EYB83379.1"/>
    <property type="molecule type" value="Genomic_DNA"/>
</dbReference>
<dbReference type="Proteomes" id="UP000024635">
    <property type="component" value="Unassembled WGS sequence"/>
</dbReference>
<accession>A0A016RZG4</accession>
<evidence type="ECO:0000313" key="3">
    <source>
        <dbReference type="EMBL" id="EYB83379.1"/>
    </source>
</evidence>
<protein>
    <submittedName>
        <fullName evidence="3">Uncharacterized protein</fullName>
    </submittedName>
</protein>
<reference evidence="4" key="1">
    <citation type="journal article" date="2015" name="Nat. Genet.">
        <title>The genome and transcriptome of the zoonotic hookworm Ancylostoma ceylanicum identify infection-specific gene families.</title>
        <authorList>
            <person name="Schwarz E.M."/>
            <person name="Hu Y."/>
            <person name="Antoshechkin I."/>
            <person name="Miller M.M."/>
            <person name="Sternberg P.W."/>
            <person name="Aroian R.V."/>
        </authorList>
    </citation>
    <scope>NUCLEOTIDE SEQUENCE</scope>
    <source>
        <strain evidence="4">HY135</strain>
    </source>
</reference>
<evidence type="ECO:0000256" key="2">
    <source>
        <dbReference type="SAM" id="MobiDB-lite"/>
    </source>
</evidence>
<name>A0A016RZG4_9BILA</name>
<dbReference type="Gene3D" id="2.130.10.10">
    <property type="entry name" value="YVTN repeat-like/Quinoprotein amine dehydrogenase"/>
    <property type="match status" value="1"/>
</dbReference>
<dbReference type="OrthoDB" id="17410at2759"/>
<dbReference type="AlphaFoldDB" id="A0A016RZG4"/>
<evidence type="ECO:0000256" key="1">
    <source>
        <dbReference type="PROSITE-ProRule" id="PRU00221"/>
    </source>
</evidence>
<dbReference type="InterPro" id="IPR001680">
    <property type="entry name" value="WD40_rpt"/>
</dbReference>
<dbReference type="SUPFAM" id="SSF50978">
    <property type="entry name" value="WD40 repeat-like"/>
    <property type="match status" value="1"/>
</dbReference>
<proteinExistence type="predicted"/>
<sequence length="126" mass="13942">MEIPLLCESDSEWLKMARIGVTHRAKRLEISLKSAEEQNILLWHIEQPTALQQLPSPHTGAVTTVTFVPTGRHLVSGGEDGVVACYRIPQAGMTSPGNIEQEEENNMSFLDQRDENEPMDVDQGSG</sequence>
<keyword evidence="4" id="KW-1185">Reference proteome</keyword>
<dbReference type="PROSITE" id="PS50082">
    <property type="entry name" value="WD_REPEATS_2"/>
    <property type="match status" value="1"/>
</dbReference>
<feature type="repeat" description="WD" evidence="1">
    <location>
        <begin position="55"/>
        <end position="88"/>
    </location>
</feature>